<gene>
    <name evidence="2" type="ORF">K340107D12_58650</name>
</gene>
<proteinExistence type="predicted"/>
<keyword evidence="1" id="KW-0812">Transmembrane</keyword>
<evidence type="ECO:0000313" key="2">
    <source>
        <dbReference type="EMBL" id="GAA6503049.1"/>
    </source>
</evidence>
<evidence type="ECO:0000256" key="1">
    <source>
        <dbReference type="SAM" id="Phobius"/>
    </source>
</evidence>
<comment type="caution">
    <text evidence="2">The sequence shown here is derived from an EMBL/GenBank/DDBJ whole genome shotgun (WGS) entry which is preliminary data.</text>
</comment>
<dbReference type="EMBL" id="BAABZQ010000001">
    <property type="protein sequence ID" value="GAA6503049.1"/>
    <property type="molecule type" value="Genomic_DNA"/>
</dbReference>
<evidence type="ECO:0000313" key="3">
    <source>
        <dbReference type="Proteomes" id="UP001600941"/>
    </source>
</evidence>
<accession>A0ABQ0C2N7</accession>
<keyword evidence="1" id="KW-0472">Membrane</keyword>
<feature type="transmembrane region" description="Helical" evidence="1">
    <location>
        <begin position="6"/>
        <end position="24"/>
    </location>
</feature>
<organism evidence="2 3">
    <name type="scientific">Blautia parvula</name>
    <dbReference type="NCBI Taxonomy" id="2877527"/>
    <lineage>
        <taxon>Bacteria</taxon>
        <taxon>Bacillati</taxon>
        <taxon>Bacillota</taxon>
        <taxon>Clostridia</taxon>
        <taxon>Lachnospirales</taxon>
        <taxon>Lachnospiraceae</taxon>
        <taxon>Blautia</taxon>
    </lineage>
</organism>
<keyword evidence="3" id="KW-1185">Reference proteome</keyword>
<name>A0ABQ0C2N7_9FIRM</name>
<dbReference type="Proteomes" id="UP001600941">
    <property type="component" value="Unassembled WGS sequence"/>
</dbReference>
<sequence>MGAPQIIYAVLLGFSIADSFANNGRIRAGKVSFGQTCIRCLLTLGILWWGGFFG</sequence>
<feature type="transmembrane region" description="Helical" evidence="1">
    <location>
        <begin position="36"/>
        <end position="53"/>
    </location>
</feature>
<reference evidence="2 3" key="1">
    <citation type="submission" date="2024-04" db="EMBL/GenBank/DDBJ databases">
        <title>Defined microbial consortia suppress multidrug-resistant proinflammatory Enterobacteriaceae via ecological control.</title>
        <authorList>
            <person name="Furuichi M."/>
            <person name="Kawaguchi T."/>
            <person name="Pust M."/>
            <person name="Yasuma K."/>
            <person name="Plichta D."/>
            <person name="Hasegawa N."/>
            <person name="Ohya T."/>
            <person name="Bhattarai S."/>
            <person name="Sasajima S."/>
            <person name="Aoto Y."/>
            <person name="Tuganbaev T."/>
            <person name="Yaginuma M."/>
            <person name="Ueda M."/>
            <person name="Okahashi N."/>
            <person name="Amafuji K."/>
            <person name="Kiridooshi Y."/>
            <person name="Sugita K."/>
            <person name="Strazar M."/>
            <person name="Skelly A."/>
            <person name="Suda W."/>
            <person name="Hattori M."/>
            <person name="Nakamoto N."/>
            <person name="Caballero S."/>
            <person name="Norman J."/>
            <person name="Olle B."/>
            <person name="Tanoue T."/>
            <person name="Arita M."/>
            <person name="Bucci V."/>
            <person name="Atarashi K."/>
            <person name="Xavier R."/>
            <person name="Honda K."/>
        </authorList>
    </citation>
    <scope>NUCLEOTIDE SEQUENCE [LARGE SCALE GENOMIC DNA]</scope>
    <source>
        <strain evidence="3">k34-0107-D12</strain>
    </source>
</reference>
<protein>
    <submittedName>
        <fullName evidence="2">Uncharacterized protein</fullName>
    </submittedName>
</protein>
<keyword evidence="1" id="KW-1133">Transmembrane helix</keyword>